<comment type="caution">
    <text evidence="2">The sequence shown here is derived from an EMBL/GenBank/DDBJ whole genome shotgun (WGS) entry which is preliminary data.</text>
</comment>
<feature type="transmembrane region" description="Helical" evidence="1">
    <location>
        <begin position="7"/>
        <end position="28"/>
    </location>
</feature>
<proteinExistence type="predicted"/>
<dbReference type="SUPFAM" id="SSF54523">
    <property type="entry name" value="Pili subunits"/>
    <property type="match status" value="1"/>
</dbReference>
<dbReference type="InterPro" id="IPR012902">
    <property type="entry name" value="N_methyl_site"/>
</dbReference>
<organism evidence="2 3">
    <name type="scientific">Candidatus Roizmanbacteria bacterium GW2011_GWC2_35_12</name>
    <dbReference type="NCBI Taxonomy" id="1618485"/>
    <lineage>
        <taxon>Bacteria</taxon>
        <taxon>Candidatus Roizmaniibacteriota</taxon>
    </lineage>
</organism>
<accession>A0A0G0EIZ7</accession>
<keyword evidence="1" id="KW-0472">Membrane</keyword>
<reference evidence="2 3" key="1">
    <citation type="journal article" date="2015" name="Nature">
        <title>rRNA introns, odd ribosomes, and small enigmatic genomes across a large radiation of phyla.</title>
        <authorList>
            <person name="Brown C.T."/>
            <person name="Hug L.A."/>
            <person name="Thomas B.C."/>
            <person name="Sharon I."/>
            <person name="Castelle C.J."/>
            <person name="Singh A."/>
            <person name="Wilkins M.J."/>
            <person name="Williams K.H."/>
            <person name="Banfield J.F."/>
        </authorList>
    </citation>
    <scope>NUCLEOTIDE SEQUENCE [LARGE SCALE GENOMIC DNA]</scope>
</reference>
<dbReference type="InterPro" id="IPR045584">
    <property type="entry name" value="Pilin-like"/>
</dbReference>
<protein>
    <submittedName>
        <fullName evidence="2">Uncharacterized protein</fullName>
    </submittedName>
</protein>
<gene>
    <name evidence="2" type="ORF">UR63_C0016G0006</name>
</gene>
<sequence>MTSRKGLTLIELVIVIGITLILLSFSLVNTSRSKSFVTVDTALHALINDIKSQQNKALTIGPSYGIHFESSKYSLFNSVTYDQNNVSNFDIVLGDGLQISQINLPSDEIVFSSSSGAIDNFDEGQNSVSLTLPATGETKTFFINKYGVIYRLE</sequence>
<keyword evidence="1" id="KW-1133">Transmembrane helix</keyword>
<evidence type="ECO:0000313" key="2">
    <source>
        <dbReference type="EMBL" id="KKP67327.1"/>
    </source>
</evidence>
<name>A0A0G0EIZ7_9BACT</name>
<dbReference type="NCBIfam" id="TIGR02532">
    <property type="entry name" value="IV_pilin_GFxxxE"/>
    <property type="match status" value="1"/>
</dbReference>
<dbReference type="Proteomes" id="UP000034127">
    <property type="component" value="Unassembled WGS sequence"/>
</dbReference>
<evidence type="ECO:0000313" key="3">
    <source>
        <dbReference type="Proteomes" id="UP000034127"/>
    </source>
</evidence>
<dbReference type="Pfam" id="PF07963">
    <property type="entry name" value="N_methyl"/>
    <property type="match status" value="1"/>
</dbReference>
<dbReference type="EMBL" id="LBPX01000016">
    <property type="protein sequence ID" value="KKP67327.1"/>
    <property type="molecule type" value="Genomic_DNA"/>
</dbReference>
<evidence type="ECO:0000256" key="1">
    <source>
        <dbReference type="SAM" id="Phobius"/>
    </source>
</evidence>
<dbReference type="AlphaFoldDB" id="A0A0G0EIZ7"/>
<keyword evidence="1" id="KW-0812">Transmembrane</keyword>
<dbReference type="PROSITE" id="PS00409">
    <property type="entry name" value="PROKAR_NTER_METHYL"/>
    <property type="match status" value="1"/>
</dbReference>